<protein>
    <recommendedName>
        <fullName evidence="1">DUF4817 domain-containing protein</fullName>
    </recommendedName>
</protein>
<reference evidence="2 3" key="1">
    <citation type="submission" date="2017-03" db="EMBL/GenBank/DDBJ databases">
        <title>Genome of the blue death feigning beetle - Asbolus verrucosus.</title>
        <authorList>
            <person name="Rider S.D."/>
        </authorList>
    </citation>
    <scope>NUCLEOTIDE SEQUENCE [LARGE SCALE GENOMIC DNA]</scope>
    <source>
        <strain evidence="2">Butters</strain>
        <tissue evidence="2">Head and leg muscle</tissue>
    </source>
</reference>
<dbReference type="PANTHER" id="PTHR47326:SF1">
    <property type="entry name" value="HTH PSQ-TYPE DOMAIN-CONTAINING PROTEIN"/>
    <property type="match status" value="1"/>
</dbReference>
<dbReference type="Proteomes" id="UP000292052">
    <property type="component" value="Unassembled WGS sequence"/>
</dbReference>
<dbReference type="PANTHER" id="PTHR47326">
    <property type="entry name" value="TRANSPOSABLE ELEMENT TC3 TRANSPOSASE-LIKE PROTEIN"/>
    <property type="match status" value="1"/>
</dbReference>
<evidence type="ECO:0000313" key="2">
    <source>
        <dbReference type="EMBL" id="RZC36241.1"/>
    </source>
</evidence>
<feature type="domain" description="DUF4817" evidence="1">
    <location>
        <begin position="10"/>
        <end position="58"/>
    </location>
</feature>
<sequence length="106" mass="12366">MFHCILIYKCDMHFVYGECSDNASAAVRRYEERFTQRRVPDRKTILDVAKRLRTTGSVLPKNQDIYRGRDAGKVNVEEEILHRVDEDPSTSTRQIAREVGVNHWTV</sequence>
<evidence type="ECO:0000259" key="1">
    <source>
        <dbReference type="Pfam" id="PF16087"/>
    </source>
</evidence>
<dbReference type="Pfam" id="PF16087">
    <property type="entry name" value="DUF4817"/>
    <property type="match status" value="1"/>
</dbReference>
<evidence type="ECO:0000313" key="3">
    <source>
        <dbReference type="Proteomes" id="UP000292052"/>
    </source>
</evidence>
<accession>A0A482VTG1</accession>
<dbReference type="OrthoDB" id="6753189at2759"/>
<comment type="caution">
    <text evidence="2">The sequence shown here is derived from an EMBL/GenBank/DDBJ whole genome shotgun (WGS) entry which is preliminary data.</text>
</comment>
<dbReference type="InterPro" id="IPR032135">
    <property type="entry name" value="DUF4817"/>
</dbReference>
<organism evidence="2 3">
    <name type="scientific">Asbolus verrucosus</name>
    <name type="common">Desert ironclad beetle</name>
    <dbReference type="NCBI Taxonomy" id="1661398"/>
    <lineage>
        <taxon>Eukaryota</taxon>
        <taxon>Metazoa</taxon>
        <taxon>Ecdysozoa</taxon>
        <taxon>Arthropoda</taxon>
        <taxon>Hexapoda</taxon>
        <taxon>Insecta</taxon>
        <taxon>Pterygota</taxon>
        <taxon>Neoptera</taxon>
        <taxon>Endopterygota</taxon>
        <taxon>Coleoptera</taxon>
        <taxon>Polyphaga</taxon>
        <taxon>Cucujiformia</taxon>
        <taxon>Tenebrionidae</taxon>
        <taxon>Pimeliinae</taxon>
        <taxon>Asbolus</taxon>
    </lineage>
</organism>
<dbReference type="EMBL" id="QDEB01063878">
    <property type="protein sequence ID" value="RZC36241.1"/>
    <property type="molecule type" value="Genomic_DNA"/>
</dbReference>
<dbReference type="AlphaFoldDB" id="A0A482VTG1"/>
<keyword evidence="3" id="KW-1185">Reference proteome</keyword>
<proteinExistence type="predicted"/>
<gene>
    <name evidence="2" type="ORF">BDFB_010605</name>
</gene>
<name>A0A482VTG1_ASBVE</name>